<dbReference type="EMBL" id="LR901111">
    <property type="protein sequence ID" value="CAD7247811.1"/>
    <property type="molecule type" value="Genomic_DNA"/>
</dbReference>
<dbReference type="PANTHER" id="PTHR46427">
    <property type="entry name" value="ANKYRIN REPEAT AND LEM DOMAIN-CONTAINING PROTEIN 1"/>
    <property type="match status" value="1"/>
</dbReference>
<dbReference type="GO" id="GO:0005654">
    <property type="term" value="C:nucleoplasm"/>
    <property type="evidence" value="ECO:0007669"/>
    <property type="project" value="TreeGrafter"/>
</dbReference>
<dbReference type="CDD" id="cd12934">
    <property type="entry name" value="LEM"/>
    <property type="match status" value="1"/>
</dbReference>
<feature type="domain" description="LEM" evidence="2">
    <location>
        <begin position="24"/>
        <end position="68"/>
    </location>
</feature>
<sequence length="291" mass="32779">MNIFPTVPARLKGVSTGEVGRGDGDSEDSILSDELRKALVLHGETPGPITSTTKSLYKKRLLRFQQLGNLLKIPSEQAVKESPKPCYSAELSEALEDLSLLDEADLTSCEAEMVSQFQRPVEGVNWREGVVKSAFTYLLLDPRVTCNLPAQTHLSEKEKFRTFVSSVFYIGKGQRSRPYSHLYEALRATENKHKEPVKKVKQIQEIWESGMGVVSLHIFLSVIPAEAYTREAAMIDAIGLKNLTNIRRGDYYGISSTWDPCQRRRVGTFLLLKAMRILLHEGERQLWPANL</sequence>
<evidence type="ECO:0000313" key="4">
    <source>
        <dbReference type="Proteomes" id="UP000677054"/>
    </source>
</evidence>
<evidence type="ECO:0000259" key="1">
    <source>
        <dbReference type="PROSITE" id="PS50164"/>
    </source>
</evidence>
<keyword evidence="4" id="KW-1185">Reference proteome</keyword>
<reference evidence="3" key="1">
    <citation type="submission" date="2020-11" db="EMBL/GenBank/DDBJ databases">
        <authorList>
            <person name="Tran Van P."/>
        </authorList>
    </citation>
    <scope>NUCLEOTIDE SEQUENCE</scope>
</reference>
<dbReference type="InterPro" id="IPR000305">
    <property type="entry name" value="GIY-YIG_endonuc"/>
</dbReference>
<dbReference type="EMBL" id="CAJPEV010001594">
    <property type="protein sequence ID" value="CAG0893423.1"/>
    <property type="molecule type" value="Genomic_DNA"/>
</dbReference>
<dbReference type="GO" id="GO:0005737">
    <property type="term" value="C:cytoplasm"/>
    <property type="evidence" value="ECO:0007669"/>
    <property type="project" value="TreeGrafter"/>
</dbReference>
<dbReference type="Pfam" id="PF22945">
    <property type="entry name" value="LEM-3_GIY-YIG"/>
    <property type="match status" value="1"/>
</dbReference>
<organism evidence="3">
    <name type="scientific">Darwinula stevensoni</name>
    <dbReference type="NCBI Taxonomy" id="69355"/>
    <lineage>
        <taxon>Eukaryota</taxon>
        <taxon>Metazoa</taxon>
        <taxon>Ecdysozoa</taxon>
        <taxon>Arthropoda</taxon>
        <taxon>Crustacea</taxon>
        <taxon>Oligostraca</taxon>
        <taxon>Ostracoda</taxon>
        <taxon>Podocopa</taxon>
        <taxon>Podocopida</taxon>
        <taxon>Darwinulocopina</taxon>
        <taxon>Darwinuloidea</taxon>
        <taxon>Darwinulidae</taxon>
        <taxon>Darwinula</taxon>
    </lineage>
</organism>
<dbReference type="InterPro" id="IPR003887">
    <property type="entry name" value="LEM_dom"/>
</dbReference>
<evidence type="ECO:0000259" key="2">
    <source>
        <dbReference type="PROSITE" id="PS50954"/>
    </source>
</evidence>
<evidence type="ECO:0008006" key="5">
    <source>
        <dbReference type="Google" id="ProtNLM"/>
    </source>
</evidence>
<proteinExistence type="predicted"/>
<evidence type="ECO:0000313" key="3">
    <source>
        <dbReference type="EMBL" id="CAD7247811.1"/>
    </source>
</evidence>
<dbReference type="InterPro" id="IPR011015">
    <property type="entry name" value="LEM/LEM-like_dom_sf"/>
</dbReference>
<dbReference type="Pfam" id="PF03020">
    <property type="entry name" value="LEM"/>
    <property type="match status" value="1"/>
</dbReference>
<dbReference type="GO" id="GO:0000712">
    <property type="term" value="P:resolution of meiotic recombination intermediates"/>
    <property type="evidence" value="ECO:0007669"/>
    <property type="project" value="TreeGrafter"/>
</dbReference>
<dbReference type="InterPro" id="IPR034998">
    <property type="entry name" value="ANKLE1"/>
</dbReference>
<dbReference type="PROSITE" id="PS50164">
    <property type="entry name" value="GIY_YIG"/>
    <property type="match status" value="1"/>
</dbReference>
<accession>A0A7R9A7T8</accession>
<name>A0A7R9A7T8_9CRUS</name>
<protein>
    <recommendedName>
        <fullName evidence="5">LEM domain-containing protein</fullName>
    </recommendedName>
</protein>
<dbReference type="GO" id="GO:0000724">
    <property type="term" value="P:double-strand break repair via homologous recombination"/>
    <property type="evidence" value="ECO:0007669"/>
    <property type="project" value="TreeGrafter"/>
</dbReference>
<dbReference type="PANTHER" id="PTHR46427:SF1">
    <property type="entry name" value="ANKYRIN REPEAT AND LEM DOMAIN-CONTAINING PROTEIN 1"/>
    <property type="match status" value="1"/>
</dbReference>
<dbReference type="OrthoDB" id="1601181at2759"/>
<dbReference type="GO" id="GO:0004520">
    <property type="term" value="F:DNA endonuclease activity"/>
    <property type="evidence" value="ECO:0007669"/>
    <property type="project" value="TreeGrafter"/>
</dbReference>
<dbReference type="Gene3D" id="1.10.720.40">
    <property type="match status" value="1"/>
</dbReference>
<dbReference type="SUPFAM" id="SSF63451">
    <property type="entry name" value="LEM domain"/>
    <property type="match status" value="1"/>
</dbReference>
<gene>
    <name evidence="3" type="ORF">DSTB1V02_LOCUS7636</name>
</gene>
<dbReference type="Proteomes" id="UP000677054">
    <property type="component" value="Unassembled WGS sequence"/>
</dbReference>
<dbReference type="PROSITE" id="PS50954">
    <property type="entry name" value="LEM"/>
    <property type="match status" value="1"/>
</dbReference>
<dbReference type="AlphaFoldDB" id="A0A7R9A7T8"/>
<dbReference type="CDD" id="cd10454">
    <property type="entry name" value="GIY-YIG_COG3680_Meta"/>
    <property type="match status" value="1"/>
</dbReference>
<feature type="domain" description="GIY-YIG" evidence="1">
    <location>
        <begin position="132"/>
        <end position="246"/>
    </location>
</feature>